<evidence type="ECO:0000313" key="2">
    <source>
        <dbReference type="Proteomes" id="UP001232148"/>
    </source>
</evidence>
<organism evidence="1 2">
    <name type="scientific">Colletotrichum zoysiae</name>
    <dbReference type="NCBI Taxonomy" id="1216348"/>
    <lineage>
        <taxon>Eukaryota</taxon>
        <taxon>Fungi</taxon>
        <taxon>Dikarya</taxon>
        <taxon>Ascomycota</taxon>
        <taxon>Pezizomycotina</taxon>
        <taxon>Sordariomycetes</taxon>
        <taxon>Hypocreomycetidae</taxon>
        <taxon>Glomerellales</taxon>
        <taxon>Glomerellaceae</taxon>
        <taxon>Colletotrichum</taxon>
        <taxon>Colletotrichum graminicola species complex</taxon>
    </lineage>
</organism>
<reference evidence="1" key="1">
    <citation type="submission" date="2021-06" db="EMBL/GenBank/DDBJ databases">
        <title>Comparative genomics, transcriptomics and evolutionary studies reveal genomic signatures of adaptation to plant cell wall in hemibiotrophic fungi.</title>
        <authorList>
            <consortium name="DOE Joint Genome Institute"/>
            <person name="Baroncelli R."/>
            <person name="Diaz J.F."/>
            <person name="Benocci T."/>
            <person name="Peng M."/>
            <person name="Battaglia E."/>
            <person name="Haridas S."/>
            <person name="Andreopoulos W."/>
            <person name="Labutti K."/>
            <person name="Pangilinan J."/>
            <person name="Floch G.L."/>
            <person name="Makela M.R."/>
            <person name="Henrissat B."/>
            <person name="Grigoriev I.V."/>
            <person name="Crouch J.A."/>
            <person name="De Vries R.P."/>
            <person name="Sukno S.A."/>
            <person name="Thon M.R."/>
        </authorList>
    </citation>
    <scope>NUCLEOTIDE SEQUENCE</scope>
    <source>
        <strain evidence="1">MAFF235873</strain>
    </source>
</reference>
<sequence>MAAGQDCVPGFGPRSTGSLMPTIGPAMAHGLCIETESGWQDEPAKPRFSQWLELRAKYG</sequence>
<protein>
    <submittedName>
        <fullName evidence="1">Uncharacterized protein</fullName>
    </submittedName>
</protein>
<accession>A0AAD9HP02</accession>
<keyword evidence="2" id="KW-1185">Reference proteome</keyword>
<gene>
    <name evidence="1" type="ORF">LX32DRAFT_636176</name>
</gene>
<dbReference type="AlphaFoldDB" id="A0AAD9HP02"/>
<proteinExistence type="predicted"/>
<evidence type="ECO:0000313" key="1">
    <source>
        <dbReference type="EMBL" id="KAK2032641.1"/>
    </source>
</evidence>
<dbReference type="Proteomes" id="UP001232148">
    <property type="component" value="Unassembled WGS sequence"/>
</dbReference>
<comment type="caution">
    <text evidence="1">The sequence shown here is derived from an EMBL/GenBank/DDBJ whole genome shotgun (WGS) entry which is preliminary data.</text>
</comment>
<dbReference type="EMBL" id="MU842829">
    <property type="protein sequence ID" value="KAK2032641.1"/>
    <property type="molecule type" value="Genomic_DNA"/>
</dbReference>
<name>A0AAD9HP02_9PEZI</name>